<keyword evidence="3" id="KW-0378">Hydrolase</keyword>
<evidence type="ECO:0000256" key="3">
    <source>
        <dbReference type="ARBA" id="ARBA00022801"/>
    </source>
</evidence>
<organism evidence="6 7">
    <name type="scientific">Auricularia subglabra (strain TFB-10046 / SS5)</name>
    <name type="common">White-rot fungus</name>
    <name type="synonym">Auricularia delicata (strain TFB10046)</name>
    <dbReference type="NCBI Taxonomy" id="717982"/>
    <lineage>
        <taxon>Eukaryota</taxon>
        <taxon>Fungi</taxon>
        <taxon>Dikarya</taxon>
        <taxon>Basidiomycota</taxon>
        <taxon>Agaricomycotina</taxon>
        <taxon>Agaricomycetes</taxon>
        <taxon>Auriculariales</taxon>
        <taxon>Auriculariaceae</taxon>
        <taxon>Auricularia</taxon>
    </lineage>
</organism>
<keyword evidence="7" id="KW-1185">Reference proteome</keyword>
<feature type="region of interest" description="Disordered" evidence="4">
    <location>
        <begin position="95"/>
        <end position="127"/>
    </location>
</feature>
<feature type="compositionally biased region" description="Basic and acidic residues" evidence="4">
    <location>
        <begin position="39"/>
        <end position="51"/>
    </location>
</feature>
<dbReference type="InterPro" id="IPR038765">
    <property type="entry name" value="Papain-like_cys_pep_sf"/>
</dbReference>
<dbReference type="eggNOG" id="ENOG502SGRS">
    <property type="taxonomic scope" value="Eukaryota"/>
</dbReference>
<dbReference type="GO" id="GO:0019783">
    <property type="term" value="F:ubiquitin-like protein peptidase activity"/>
    <property type="evidence" value="ECO:0007669"/>
    <property type="project" value="UniProtKB-ARBA"/>
</dbReference>
<evidence type="ECO:0000313" key="6">
    <source>
        <dbReference type="EMBL" id="EJD33738.1"/>
    </source>
</evidence>
<accession>J0LBB2</accession>
<dbReference type="GO" id="GO:0006508">
    <property type="term" value="P:proteolysis"/>
    <property type="evidence" value="ECO:0007669"/>
    <property type="project" value="UniProtKB-KW"/>
</dbReference>
<feature type="compositionally biased region" description="Basic and acidic residues" evidence="4">
    <location>
        <begin position="1"/>
        <end position="10"/>
    </location>
</feature>
<proteinExistence type="inferred from homology"/>
<evidence type="ECO:0000313" key="7">
    <source>
        <dbReference type="Proteomes" id="UP000006514"/>
    </source>
</evidence>
<dbReference type="GO" id="GO:0008234">
    <property type="term" value="F:cysteine-type peptidase activity"/>
    <property type="evidence" value="ECO:0007669"/>
    <property type="project" value="InterPro"/>
</dbReference>
<evidence type="ECO:0000256" key="4">
    <source>
        <dbReference type="SAM" id="MobiDB-lite"/>
    </source>
</evidence>
<dbReference type="EMBL" id="JH688101">
    <property type="protein sequence ID" value="EJD33738.1"/>
    <property type="molecule type" value="Genomic_DNA"/>
</dbReference>
<reference evidence="7" key="1">
    <citation type="journal article" date="2012" name="Science">
        <title>The Paleozoic origin of enzymatic lignin decomposition reconstructed from 31 fungal genomes.</title>
        <authorList>
            <person name="Floudas D."/>
            <person name="Binder M."/>
            <person name="Riley R."/>
            <person name="Barry K."/>
            <person name="Blanchette R.A."/>
            <person name="Henrissat B."/>
            <person name="Martinez A.T."/>
            <person name="Otillar R."/>
            <person name="Spatafora J.W."/>
            <person name="Yadav J.S."/>
            <person name="Aerts A."/>
            <person name="Benoit I."/>
            <person name="Boyd A."/>
            <person name="Carlson A."/>
            <person name="Copeland A."/>
            <person name="Coutinho P.M."/>
            <person name="de Vries R.P."/>
            <person name="Ferreira P."/>
            <person name="Findley K."/>
            <person name="Foster B."/>
            <person name="Gaskell J."/>
            <person name="Glotzer D."/>
            <person name="Gorecki P."/>
            <person name="Heitman J."/>
            <person name="Hesse C."/>
            <person name="Hori C."/>
            <person name="Igarashi K."/>
            <person name="Jurgens J.A."/>
            <person name="Kallen N."/>
            <person name="Kersten P."/>
            <person name="Kohler A."/>
            <person name="Kuees U."/>
            <person name="Kumar T.K.A."/>
            <person name="Kuo A."/>
            <person name="LaButti K."/>
            <person name="Larrondo L.F."/>
            <person name="Lindquist E."/>
            <person name="Ling A."/>
            <person name="Lombard V."/>
            <person name="Lucas S."/>
            <person name="Lundell T."/>
            <person name="Martin R."/>
            <person name="McLaughlin D.J."/>
            <person name="Morgenstern I."/>
            <person name="Morin E."/>
            <person name="Murat C."/>
            <person name="Nagy L.G."/>
            <person name="Nolan M."/>
            <person name="Ohm R.A."/>
            <person name="Patyshakuliyeva A."/>
            <person name="Rokas A."/>
            <person name="Ruiz-Duenas F.J."/>
            <person name="Sabat G."/>
            <person name="Salamov A."/>
            <person name="Samejima M."/>
            <person name="Schmutz J."/>
            <person name="Slot J.C."/>
            <person name="St John F."/>
            <person name="Stenlid J."/>
            <person name="Sun H."/>
            <person name="Sun S."/>
            <person name="Syed K."/>
            <person name="Tsang A."/>
            <person name="Wiebenga A."/>
            <person name="Young D."/>
            <person name="Pisabarro A."/>
            <person name="Eastwood D.C."/>
            <person name="Martin F."/>
            <person name="Cullen D."/>
            <person name="Grigoriev I.V."/>
            <person name="Hibbett D.S."/>
        </authorList>
    </citation>
    <scope>NUCLEOTIDE SEQUENCE [LARGE SCALE GENOMIC DNA]</scope>
    <source>
        <strain evidence="7">TFB10046</strain>
    </source>
</reference>
<dbReference type="PROSITE" id="PS50600">
    <property type="entry name" value="ULP_PROTEASE"/>
    <property type="match status" value="1"/>
</dbReference>
<feature type="compositionally biased region" description="Acidic residues" evidence="4">
    <location>
        <begin position="100"/>
        <end position="111"/>
    </location>
</feature>
<feature type="domain" description="Ubiquitin-like protease family profile" evidence="5">
    <location>
        <begin position="155"/>
        <end position="327"/>
    </location>
</feature>
<gene>
    <name evidence="6" type="ORF">AURDEDRAFT_177180</name>
</gene>
<evidence type="ECO:0000256" key="2">
    <source>
        <dbReference type="ARBA" id="ARBA00022670"/>
    </source>
</evidence>
<dbReference type="Proteomes" id="UP000006514">
    <property type="component" value="Unassembled WGS sequence"/>
</dbReference>
<comment type="similarity">
    <text evidence="1">Belongs to the peptidase C48 family.</text>
</comment>
<dbReference type="Pfam" id="PF02902">
    <property type="entry name" value="Peptidase_C48"/>
    <property type="match status" value="1"/>
</dbReference>
<evidence type="ECO:0000259" key="5">
    <source>
        <dbReference type="PROSITE" id="PS50600"/>
    </source>
</evidence>
<dbReference type="Gene3D" id="3.40.395.10">
    <property type="entry name" value="Adenoviral Proteinase, Chain A"/>
    <property type="match status" value="1"/>
</dbReference>
<dbReference type="InterPro" id="IPR003653">
    <property type="entry name" value="Peptidase_C48_C"/>
</dbReference>
<sequence>MDLRGCRTSERLTPSTVPAPPEAPAAPISIRRVSFAEEPEIRELHADRDDSIDSDCDDSDSDSCDADDVLKEMHTIRTPGRKLTGARDHDAIEVGFSNDHEDDHEDEDDDFDGLRVPSTGEDDPGPPRVASLPYEATFAQHIHAWTELDSLAAAASVDLRTIDLVIDPNGMVPGHRIQPASWSRLVASNKWLNDELVNAGIAVLAAEYPRLLGRFCVLSSYELRRFDDGLPVEDLHRLVRRVEPWTRRAIIVPINEKDTHWLLAVIWPELGYIEVFDSLGRKALMESHATNVCSYFCAVTDHASMLDETIPRARRDWKYRPMVSPPY</sequence>
<evidence type="ECO:0000256" key="1">
    <source>
        <dbReference type="ARBA" id="ARBA00005234"/>
    </source>
</evidence>
<dbReference type="InParanoid" id="J0LBB2"/>
<feature type="compositionally biased region" description="Acidic residues" evidence="4">
    <location>
        <begin position="52"/>
        <end position="67"/>
    </location>
</feature>
<name>J0LBB2_AURST</name>
<dbReference type="SUPFAM" id="SSF54001">
    <property type="entry name" value="Cysteine proteinases"/>
    <property type="match status" value="1"/>
</dbReference>
<protein>
    <recommendedName>
        <fullName evidence="5">Ubiquitin-like protease family profile domain-containing protein</fullName>
    </recommendedName>
</protein>
<dbReference type="AlphaFoldDB" id="J0LBB2"/>
<feature type="region of interest" description="Disordered" evidence="4">
    <location>
        <begin position="1"/>
        <end position="67"/>
    </location>
</feature>
<dbReference type="OrthoDB" id="1939479at2759"/>
<keyword evidence="2" id="KW-0645">Protease</keyword>
<dbReference type="KEGG" id="adl:AURDEDRAFT_177180"/>